<evidence type="ECO:0000259" key="4">
    <source>
        <dbReference type="PROSITE" id="PS50891"/>
    </source>
</evidence>
<feature type="coiled-coil region" evidence="2">
    <location>
        <begin position="91"/>
        <end position="118"/>
    </location>
</feature>
<gene>
    <name evidence="5" type="ORF">RHGRI_037645</name>
</gene>
<dbReference type="AlphaFoldDB" id="A0AAV6HT47"/>
<protein>
    <recommendedName>
        <fullName evidence="4">LOB domain-containing protein</fullName>
    </recommendedName>
</protein>
<evidence type="ECO:0000256" key="1">
    <source>
        <dbReference type="ARBA" id="ARBA00005474"/>
    </source>
</evidence>
<dbReference type="PANTHER" id="PTHR31301">
    <property type="entry name" value="LOB DOMAIN-CONTAINING PROTEIN 4-RELATED"/>
    <property type="match status" value="1"/>
</dbReference>
<name>A0AAV6HT47_9ERIC</name>
<evidence type="ECO:0000313" key="6">
    <source>
        <dbReference type="Proteomes" id="UP000823749"/>
    </source>
</evidence>
<feature type="compositionally biased region" description="Gly residues" evidence="3">
    <location>
        <begin position="198"/>
        <end position="209"/>
    </location>
</feature>
<sequence>MSDNEGPMNRVACASCKHQRKRCQESCVMAPHFPQHLTNEFQAVHKIFGIANVTRTIKALDFAGQREAIRSFIWEATAWVQYPVHGPYREVERLRDRIRSLEEERRQQEAVIQNMQRQLLSQWDSGVANFSPDNASLMAESSARNVNNYASVFEGKDGSGLMGGFVQGRGFVQGTNPSDLNYHSGSFGQELQERERGSSGGGGAIYSGGFGQGRGRGNVGVWRSTAAVGQSNSSIASGVLARGGGERVRVFGDHHHHGGIMQYAASRSRSSSSNQNNNLPGN</sequence>
<dbReference type="EMBL" id="JACTNZ010000013">
    <property type="protein sequence ID" value="KAG5516973.1"/>
    <property type="molecule type" value="Genomic_DNA"/>
</dbReference>
<evidence type="ECO:0000256" key="2">
    <source>
        <dbReference type="SAM" id="Coils"/>
    </source>
</evidence>
<dbReference type="PANTHER" id="PTHR31301:SF19">
    <property type="entry name" value="LOB DOMAIN-CONTAINING PROTEIN 2"/>
    <property type="match status" value="1"/>
</dbReference>
<dbReference type="PROSITE" id="PS50891">
    <property type="entry name" value="LOB"/>
    <property type="match status" value="1"/>
</dbReference>
<dbReference type="InterPro" id="IPR004883">
    <property type="entry name" value="LOB"/>
</dbReference>
<comment type="similarity">
    <text evidence="1">Belongs to the LOB domain-containing protein family.</text>
</comment>
<dbReference type="Pfam" id="PF03195">
    <property type="entry name" value="LOB"/>
    <property type="match status" value="1"/>
</dbReference>
<feature type="region of interest" description="Disordered" evidence="3">
    <location>
        <begin position="263"/>
        <end position="282"/>
    </location>
</feature>
<dbReference type="Proteomes" id="UP000823749">
    <property type="component" value="Chromosome 13"/>
</dbReference>
<feature type="region of interest" description="Disordered" evidence="3">
    <location>
        <begin position="190"/>
        <end position="209"/>
    </location>
</feature>
<accession>A0AAV6HT47</accession>
<organism evidence="5 6">
    <name type="scientific">Rhododendron griersonianum</name>
    <dbReference type="NCBI Taxonomy" id="479676"/>
    <lineage>
        <taxon>Eukaryota</taxon>
        <taxon>Viridiplantae</taxon>
        <taxon>Streptophyta</taxon>
        <taxon>Embryophyta</taxon>
        <taxon>Tracheophyta</taxon>
        <taxon>Spermatophyta</taxon>
        <taxon>Magnoliopsida</taxon>
        <taxon>eudicotyledons</taxon>
        <taxon>Gunneridae</taxon>
        <taxon>Pentapetalae</taxon>
        <taxon>asterids</taxon>
        <taxon>Ericales</taxon>
        <taxon>Ericaceae</taxon>
        <taxon>Ericoideae</taxon>
        <taxon>Rhodoreae</taxon>
        <taxon>Rhododendron</taxon>
    </lineage>
</organism>
<reference evidence="5 6" key="1">
    <citation type="submission" date="2020-08" db="EMBL/GenBank/DDBJ databases">
        <title>Plant Genome Project.</title>
        <authorList>
            <person name="Zhang R.-G."/>
        </authorList>
    </citation>
    <scope>NUCLEOTIDE SEQUENCE [LARGE SCALE GENOMIC DNA]</scope>
    <source>
        <strain evidence="5">WSP0</strain>
        <tissue evidence="5">Leaf</tissue>
    </source>
</reference>
<comment type="caution">
    <text evidence="5">The sequence shown here is derived from an EMBL/GenBank/DDBJ whole genome shotgun (WGS) entry which is preliminary data.</text>
</comment>
<feature type="compositionally biased region" description="Low complexity" evidence="3">
    <location>
        <begin position="266"/>
        <end position="282"/>
    </location>
</feature>
<evidence type="ECO:0000313" key="5">
    <source>
        <dbReference type="EMBL" id="KAG5516973.1"/>
    </source>
</evidence>
<proteinExistence type="inferred from homology"/>
<keyword evidence="2" id="KW-0175">Coiled coil</keyword>
<evidence type="ECO:0000256" key="3">
    <source>
        <dbReference type="SAM" id="MobiDB-lite"/>
    </source>
</evidence>
<feature type="domain" description="LOB" evidence="4">
    <location>
        <begin position="11"/>
        <end position="112"/>
    </location>
</feature>
<keyword evidence="6" id="KW-1185">Reference proteome</keyword>